<dbReference type="Proteomes" id="UP001428341">
    <property type="component" value="Unassembled WGS sequence"/>
</dbReference>
<gene>
    <name evidence="3" type="ORF">WN944_005172</name>
</gene>
<name>A0AAP0M5M2_9ROSI</name>
<protein>
    <submittedName>
        <fullName evidence="3">Uncharacterized protein</fullName>
    </submittedName>
</protein>
<organism evidence="3 4">
    <name type="scientific">Citrus x changshan-huyou</name>
    <dbReference type="NCBI Taxonomy" id="2935761"/>
    <lineage>
        <taxon>Eukaryota</taxon>
        <taxon>Viridiplantae</taxon>
        <taxon>Streptophyta</taxon>
        <taxon>Embryophyta</taxon>
        <taxon>Tracheophyta</taxon>
        <taxon>Spermatophyta</taxon>
        <taxon>Magnoliopsida</taxon>
        <taxon>eudicotyledons</taxon>
        <taxon>Gunneridae</taxon>
        <taxon>Pentapetalae</taxon>
        <taxon>rosids</taxon>
        <taxon>malvids</taxon>
        <taxon>Sapindales</taxon>
        <taxon>Rutaceae</taxon>
        <taxon>Aurantioideae</taxon>
        <taxon>Citrus</taxon>
    </lineage>
</organism>
<dbReference type="AlphaFoldDB" id="A0AAP0M5M2"/>
<evidence type="ECO:0000313" key="3">
    <source>
        <dbReference type="EMBL" id="KAK9194465.1"/>
    </source>
</evidence>
<dbReference type="PANTHER" id="PTHR37076">
    <property type="entry name" value="HISTONE-LYSINE N-METHYLTRANSFERASE, H3 LYSINE-79 SPECIFIC-LIKE-RELATED"/>
    <property type="match status" value="1"/>
</dbReference>
<proteinExistence type="predicted"/>
<keyword evidence="4" id="KW-1185">Reference proteome</keyword>
<reference evidence="3 4" key="1">
    <citation type="submission" date="2024-05" db="EMBL/GenBank/DDBJ databases">
        <title>Haplotype-resolved chromosome-level genome assembly of Huyou (Citrus changshanensis).</title>
        <authorList>
            <person name="Miao C."/>
            <person name="Chen W."/>
            <person name="Wu Y."/>
            <person name="Wang L."/>
            <person name="Zhao S."/>
            <person name="Grierson D."/>
            <person name="Xu C."/>
            <person name="Chen K."/>
        </authorList>
    </citation>
    <scope>NUCLEOTIDE SEQUENCE [LARGE SCALE GENOMIC DNA]</scope>
    <source>
        <strain evidence="3">01-14</strain>
        <tissue evidence="3">Leaf</tissue>
    </source>
</reference>
<accession>A0AAP0M5M2</accession>
<comment type="caution">
    <text evidence="3">The sequence shown here is derived from an EMBL/GenBank/DDBJ whole genome shotgun (WGS) entry which is preliminary data.</text>
</comment>
<feature type="coiled-coil region" evidence="1">
    <location>
        <begin position="272"/>
        <end position="299"/>
    </location>
</feature>
<evidence type="ECO:0000313" key="4">
    <source>
        <dbReference type="Proteomes" id="UP001428341"/>
    </source>
</evidence>
<evidence type="ECO:0000256" key="2">
    <source>
        <dbReference type="SAM" id="MobiDB-lite"/>
    </source>
</evidence>
<evidence type="ECO:0000256" key="1">
    <source>
        <dbReference type="SAM" id="Coils"/>
    </source>
</evidence>
<feature type="compositionally biased region" description="Acidic residues" evidence="2">
    <location>
        <begin position="142"/>
        <end position="156"/>
    </location>
</feature>
<keyword evidence="1" id="KW-0175">Coiled coil</keyword>
<sequence>MKRKKWSELEEQTLLTKYSDLLNSGTLSKLKTREKKFRPIADHVNSLHHLQDPVSFPFKWSWRDVSIKVQNMRHQYLGVKQKIRISDDEFNWKDGENHWENFLKYKEVFGDVELEVKGKRVSNGDLFEDCCDLGLVGIDSEDLEEDEEEVEEEEESGEKMESESEFGVEREICEMGIVKNKKLKKGFRESKNLGLLGAKVLDLRDVVMRREDKRREREFVREKGVIEGEEKRREMGFRMERRGDEREEALESKEWELEERELKWARREYERRVRVELELDEERRRRMRMEEKREEEEMEWREKMLGLQIEHEKSMMQMYADACQNQLQILGVMARLICQFFGSANDGLGGGLGALPPQVLQNLQHPGGLGDGGKPDANSPSEFMLVSANCLILNIKYELEYDLILSKEGLSTISSAIVVIIFSFDGEPCEASTEQIDDVGICDCEDQTQPSGSFYFSCPVLVFPVHFSVSTSYSVSRIVLGLAETWIEGLSGRKECRKRNGILDGEVVKWVRERDKE</sequence>
<dbReference type="PANTHER" id="PTHR37076:SF3">
    <property type="entry name" value="STRESS RESPONSE PROTEIN NST1-LIKE"/>
    <property type="match status" value="1"/>
</dbReference>
<feature type="region of interest" description="Disordered" evidence="2">
    <location>
        <begin position="142"/>
        <end position="165"/>
    </location>
</feature>
<dbReference type="EMBL" id="JBCGBO010000006">
    <property type="protein sequence ID" value="KAK9194465.1"/>
    <property type="molecule type" value="Genomic_DNA"/>
</dbReference>